<dbReference type="InterPro" id="IPR002104">
    <property type="entry name" value="Integrase_catalytic"/>
</dbReference>
<dbReference type="InterPro" id="IPR052925">
    <property type="entry name" value="Phage_Integrase-like_Recomb"/>
</dbReference>
<dbReference type="Gene3D" id="1.10.443.10">
    <property type="entry name" value="Intergrase catalytic core"/>
    <property type="match status" value="1"/>
</dbReference>
<sequence length="353" mass="39907">TTFSGSGSTRRQIPVPDSLRSNVQLNQALVTFQRAALSARTIGSYSTGVRAWLRFTALSEIPGQSTSHPRISEDILIYFVTHCATNLHLKYTTIKVYLAGIRNYYILGGYPNPLLTLQGQSPLRLNYVLRGILRLQGNETRPRLPITVDILQRLCNLLRQGVFGPYFDLMLESVFLLAFYGFLRCSEFTCPTSTFNMQYNLCLADISVPDHAAHITIHIKASKTDQFRKGFDLRLFPTGTPFCPVTMLQQFLSVRHKMFPLATEPLFLLPERTPLNRRIFTESLRILLARIGLQPHLFAGHSFRIGAATTAASAHVPDHLIQTLGRWSSNCYRTYIRTPESLLQHAFQKMATS</sequence>
<keyword evidence="4" id="KW-1185">Reference proteome</keyword>
<dbReference type="PROSITE" id="PS51898">
    <property type="entry name" value="TYR_RECOMBINASE"/>
    <property type="match status" value="1"/>
</dbReference>
<evidence type="ECO:0000256" key="2">
    <source>
        <dbReference type="ARBA" id="ARBA00023172"/>
    </source>
</evidence>
<dbReference type="GeneID" id="102801901"/>
<protein>
    <submittedName>
        <fullName evidence="5">Uncharacterized protein LOC102801901</fullName>
    </submittedName>
</protein>
<gene>
    <name evidence="5" type="primary">LOC102801901</name>
</gene>
<dbReference type="InterPro" id="IPR011010">
    <property type="entry name" value="DNA_brk_join_enz"/>
</dbReference>
<dbReference type="SUPFAM" id="SSF56349">
    <property type="entry name" value="DNA breaking-rejoining enzymes"/>
    <property type="match status" value="1"/>
</dbReference>
<dbReference type="PANTHER" id="PTHR34605">
    <property type="entry name" value="PHAGE_INTEGRASE DOMAIN-CONTAINING PROTEIN"/>
    <property type="match status" value="1"/>
</dbReference>
<dbReference type="SUPFAM" id="SSF47823">
    <property type="entry name" value="lambda integrase-like, N-terminal domain"/>
    <property type="match status" value="1"/>
</dbReference>
<dbReference type="RefSeq" id="XP_006817219.1">
    <property type="nucleotide sequence ID" value="XM_006817156.1"/>
</dbReference>
<dbReference type="InterPro" id="IPR010998">
    <property type="entry name" value="Integrase_recombinase_N"/>
</dbReference>
<organism evidence="4 5">
    <name type="scientific">Saccoglossus kowalevskii</name>
    <name type="common">Acorn worm</name>
    <dbReference type="NCBI Taxonomy" id="10224"/>
    <lineage>
        <taxon>Eukaryota</taxon>
        <taxon>Metazoa</taxon>
        <taxon>Hemichordata</taxon>
        <taxon>Enteropneusta</taxon>
        <taxon>Harrimaniidae</taxon>
        <taxon>Saccoglossus</taxon>
    </lineage>
</organism>
<dbReference type="Gene3D" id="1.10.150.130">
    <property type="match status" value="1"/>
</dbReference>
<feature type="non-terminal residue" evidence="5">
    <location>
        <position position="1"/>
    </location>
</feature>
<evidence type="ECO:0000259" key="3">
    <source>
        <dbReference type="PROSITE" id="PS51898"/>
    </source>
</evidence>
<dbReference type="Proteomes" id="UP000694865">
    <property type="component" value="Unplaced"/>
</dbReference>
<evidence type="ECO:0000313" key="5">
    <source>
        <dbReference type="RefSeq" id="XP_006817219.1"/>
    </source>
</evidence>
<evidence type="ECO:0000313" key="4">
    <source>
        <dbReference type="Proteomes" id="UP000694865"/>
    </source>
</evidence>
<evidence type="ECO:0000256" key="1">
    <source>
        <dbReference type="ARBA" id="ARBA00023125"/>
    </source>
</evidence>
<dbReference type="PANTHER" id="PTHR34605:SF3">
    <property type="entry name" value="P CELL-TYPE AGGLUTINATION PROTEIN MAP4-LIKE-RELATED"/>
    <property type="match status" value="1"/>
</dbReference>
<reference evidence="5" key="1">
    <citation type="submission" date="2025-08" db="UniProtKB">
        <authorList>
            <consortium name="RefSeq"/>
        </authorList>
    </citation>
    <scope>IDENTIFICATION</scope>
    <source>
        <tissue evidence="5">Testes</tissue>
    </source>
</reference>
<keyword evidence="2" id="KW-0233">DNA recombination</keyword>
<proteinExistence type="predicted"/>
<accession>A0ABM0MB28</accession>
<keyword evidence="1" id="KW-0238">DNA-binding</keyword>
<dbReference type="InterPro" id="IPR013762">
    <property type="entry name" value="Integrase-like_cat_sf"/>
</dbReference>
<name>A0ABM0MB28_SACKO</name>
<feature type="domain" description="Tyr recombinase" evidence="3">
    <location>
        <begin position="141"/>
        <end position="353"/>
    </location>
</feature>